<dbReference type="RefSeq" id="WP_274455505.1">
    <property type="nucleotide sequence ID" value="NZ_CP067097.1"/>
</dbReference>
<keyword evidence="1" id="KW-0812">Transmembrane</keyword>
<protein>
    <recommendedName>
        <fullName evidence="4">Sporulation protein YjcZ</fullName>
    </recommendedName>
</protein>
<keyword evidence="3" id="KW-1185">Reference proteome</keyword>
<evidence type="ECO:0000313" key="3">
    <source>
        <dbReference type="Proteomes" id="UP001232973"/>
    </source>
</evidence>
<feature type="transmembrane region" description="Helical" evidence="1">
    <location>
        <begin position="63"/>
        <end position="86"/>
    </location>
</feature>
<evidence type="ECO:0000313" key="2">
    <source>
        <dbReference type="EMBL" id="MDQ0191317.1"/>
    </source>
</evidence>
<name>A0ABT9XLY7_9BACL</name>
<evidence type="ECO:0008006" key="4">
    <source>
        <dbReference type="Google" id="ProtNLM"/>
    </source>
</evidence>
<dbReference type="Proteomes" id="UP001232973">
    <property type="component" value="Unassembled WGS sequence"/>
</dbReference>
<evidence type="ECO:0000256" key="1">
    <source>
        <dbReference type="SAM" id="Phobius"/>
    </source>
</evidence>
<organism evidence="2 3">
    <name type="scientific">Alicyclobacillus cycloheptanicus</name>
    <dbReference type="NCBI Taxonomy" id="1457"/>
    <lineage>
        <taxon>Bacteria</taxon>
        <taxon>Bacillati</taxon>
        <taxon>Bacillota</taxon>
        <taxon>Bacilli</taxon>
        <taxon>Bacillales</taxon>
        <taxon>Alicyclobacillaceae</taxon>
        <taxon>Alicyclobacillus</taxon>
    </lineage>
</organism>
<keyword evidence="1" id="KW-0472">Membrane</keyword>
<accession>A0ABT9XLY7</accession>
<reference evidence="2 3" key="1">
    <citation type="submission" date="2023-07" db="EMBL/GenBank/DDBJ databases">
        <title>Genomic Encyclopedia of Type Strains, Phase IV (KMG-IV): sequencing the most valuable type-strain genomes for metagenomic binning, comparative biology and taxonomic classification.</title>
        <authorList>
            <person name="Goeker M."/>
        </authorList>
    </citation>
    <scope>NUCLEOTIDE SEQUENCE [LARGE SCALE GENOMIC DNA]</scope>
    <source>
        <strain evidence="2 3">DSM 4006</strain>
    </source>
</reference>
<proteinExistence type="predicted"/>
<dbReference type="EMBL" id="JAUSTP010000038">
    <property type="protein sequence ID" value="MDQ0191317.1"/>
    <property type="molecule type" value="Genomic_DNA"/>
</dbReference>
<comment type="caution">
    <text evidence="2">The sequence shown here is derived from an EMBL/GenBank/DDBJ whole genome shotgun (WGS) entry which is preliminary data.</text>
</comment>
<sequence length="87" mass="10110">MTDVNHRAVLVRVPKSYAPVRYATATAPENADERKLDVALAQWGGYGYAGRYGYPGRWGYPGYGAWFGGWWLWWLAFAWVFWLAFLW</sequence>
<keyword evidence="1" id="KW-1133">Transmembrane helix</keyword>
<gene>
    <name evidence="2" type="ORF">J2S03_003188</name>
</gene>